<dbReference type="PROSITE" id="PS51257">
    <property type="entry name" value="PROKAR_LIPOPROTEIN"/>
    <property type="match status" value="1"/>
</dbReference>
<feature type="region of interest" description="Disordered" evidence="1">
    <location>
        <begin position="117"/>
        <end position="137"/>
    </location>
</feature>
<evidence type="ECO:0000256" key="1">
    <source>
        <dbReference type="SAM" id="MobiDB-lite"/>
    </source>
</evidence>
<evidence type="ECO:0000313" key="3">
    <source>
        <dbReference type="EMBL" id="MXO68308.1"/>
    </source>
</evidence>
<gene>
    <name evidence="3" type="ORF">GRI72_05640</name>
</gene>
<protein>
    <recommendedName>
        <fullName evidence="5">Lipoprotein</fullName>
    </recommendedName>
</protein>
<keyword evidence="4" id="KW-1185">Reference proteome</keyword>
<dbReference type="Proteomes" id="UP000444401">
    <property type="component" value="Unassembled WGS sequence"/>
</dbReference>
<evidence type="ECO:0008006" key="5">
    <source>
        <dbReference type="Google" id="ProtNLM"/>
    </source>
</evidence>
<name>A0ABW9UWX5_9SPHN</name>
<reference evidence="3 4" key="1">
    <citation type="submission" date="2019-12" db="EMBL/GenBank/DDBJ databases">
        <title>Genomic-based taxomic classification of the family Erythrobacteraceae.</title>
        <authorList>
            <person name="Xu L."/>
        </authorList>
    </citation>
    <scope>NUCLEOTIDE SEQUENCE [LARGE SCALE GENOMIC DNA]</scope>
    <source>
        <strain evidence="3 4">H32</strain>
    </source>
</reference>
<feature type="chain" id="PRO_5045813730" description="Lipoprotein" evidence="2">
    <location>
        <begin position="18"/>
        <end position="251"/>
    </location>
</feature>
<evidence type="ECO:0000313" key="4">
    <source>
        <dbReference type="Proteomes" id="UP000444401"/>
    </source>
</evidence>
<evidence type="ECO:0000256" key="2">
    <source>
        <dbReference type="SAM" id="SignalP"/>
    </source>
</evidence>
<keyword evidence="2" id="KW-0732">Signal</keyword>
<sequence>MTRRFAILAAVGTIALAACSDNTGSDGEEAVTDLDRVASDGAAEAAAKALPAGDFAELTLGAKIAGPRGEDVEGALSNAAGNFADIRSYVACPAGIDPCDPASAPAGTVFTYVHVVHPGEDNDPSTGDGEGNTSSDVERASEFRLTMPAHGFTGQAGYSKAEALAAIGAKADVVVTCHEGGIVWTVNAGDGGDQWEQAEPLTFYWQSTVPPAGPRDAYAIFANYTAAHGPGPYPAADEAAGNACTAPRAAG</sequence>
<feature type="signal peptide" evidence="2">
    <location>
        <begin position="1"/>
        <end position="17"/>
    </location>
</feature>
<dbReference type="EMBL" id="WTYO01000002">
    <property type="protein sequence ID" value="MXO68308.1"/>
    <property type="molecule type" value="Genomic_DNA"/>
</dbReference>
<proteinExistence type="predicted"/>
<accession>A0ABW9UWX5</accession>
<organism evidence="3 4">
    <name type="scientific">Pelagerythrobacter marinus</name>
    <dbReference type="NCBI Taxonomy" id="538382"/>
    <lineage>
        <taxon>Bacteria</taxon>
        <taxon>Pseudomonadati</taxon>
        <taxon>Pseudomonadota</taxon>
        <taxon>Alphaproteobacteria</taxon>
        <taxon>Sphingomonadales</taxon>
        <taxon>Erythrobacteraceae</taxon>
        <taxon>Pelagerythrobacter</taxon>
    </lineage>
</organism>
<comment type="caution">
    <text evidence="3">The sequence shown here is derived from an EMBL/GenBank/DDBJ whole genome shotgun (WGS) entry which is preliminary data.</text>
</comment>
<dbReference type="RefSeq" id="WP_160732954.1">
    <property type="nucleotide sequence ID" value="NZ_WTYO01000002.1"/>
</dbReference>